<feature type="domain" description="Gp5/Type VI secretion system Vgr protein OB-fold" evidence="4">
    <location>
        <begin position="392"/>
        <end position="457"/>
    </location>
</feature>
<feature type="domain" description="Gp5/Type VI secretion system Vgr C-terminal trimerisation" evidence="5">
    <location>
        <begin position="475"/>
        <end position="579"/>
    </location>
</feature>
<dbReference type="PATRIC" id="fig|294.133.peg.4446"/>
<name>A0A0F4V3C0_PSEFL</name>
<dbReference type="Pfam" id="PF05954">
    <property type="entry name" value="Phage_GPD"/>
    <property type="match status" value="1"/>
</dbReference>
<dbReference type="InterPro" id="IPR006531">
    <property type="entry name" value="Gp5/Vgr_OB"/>
</dbReference>
<organism evidence="6 7">
    <name type="scientific">Pseudomonas fluorescens</name>
    <dbReference type="NCBI Taxonomy" id="294"/>
    <lineage>
        <taxon>Bacteria</taxon>
        <taxon>Pseudomonadati</taxon>
        <taxon>Pseudomonadota</taxon>
        <taxon>Gammaproteobacteria</taxon>
        <taxon>Pseudomonadales</taxon>
        <taxon>Pseudomonadaceae</taxon>
        <taxon>Pseudomonas</taxon>
    </lineage>
</organism>
<sequence>MFDANPHSRFSLTIKDIEHDLQVLAFTGKEFISQPYAFEIELVSDRHDLNQDSLLNKQAFLAFNEAGNGIHGQIHCAGKGSLGNRLTRYSVTLVPRLAYLDHRINRRIFQKMTVPQIIAQVLEDHGIHREFHQFQVGGNYPDREYCVQYDESDRQFIERLCQEEGLHYHFQHSREKHVLVFGDDQTVFPRLDRPTRYKHDNGMVAEEPVINHFDVQVKAGTSRTTRRDYDFNKARILLEAESRSDISRAQPDLEDYQYPGRFTQRDRGKLLSRRAQERHRVECRVARGKSDQPALLSGHFLPLSEHPDEEWNDLWLLTEIGHEGAQPQVLQQYAAYTGTGDKNGFQGYRNQFLATPWEVTYRSPLTHDKPRIAGNQSAVVTGPKGEEIHCDDYGRVKVQFFWDREGRHDDKSSCWLRVSSLLAGNAFGGVAVPRVGMEVQVSFQEGDPDHPEIIGCLANSANPVPYELPANKTRSVFRSRSSPDSTGFNELHIEDRAGQELIYLRAQRDMEQKIENDSRLEVGNEQRTTVKGDSVTVLEATEHRTTNGDRHTQLKANDYLQVAGNSHTQVDQTLVLGAGRLIVAEAGDHVIFNAGSSFTINAGGEHLVVGRGGIFGSSELQIGGAPMCVPAASIAMPRSVDGLSLPPELPPMLASSQPELMAASNALAADFCPICEACRDGFCSTVGAAA</sequence>
<dbReference type="InterPro" id="IPR054030">
    <property type="entry name" value="Gp5_Vgr_C"/>
</dbReference>
<evidence type="ECO:0000259" key="5">
    <source>
        <dbReference type="Pfam" id="PF22178"/>
    </source>
</evidence>
<dbReference type="Gene3D" id="2.30.110.50">
    <property type="match status" value="1"/>
</dbReference>
<dbReference type="Pfam" id="PF22178">
    <property type="entry name" value="Gp5_trimer_C"/>
    <property type="match status" value="1"/>
</dbReference>
<evidence type="ECO:0000259" key="4">
    <source>
        <dbReference type="Pfam" id="PF04717"/>
    </source>
</evidence>
<reference evidence="6 7" key="1">
    <citation type="submission" date="2015-03" db="EMBL/GenBank/DDBJ databases">
        <title>Comparative genomics of Pseudomonas insights into diversity of traits involved in vanlence and defense.</title>
        <authorList>
            <person name="Qin Y."/>
        </authorList>
    </citation>
    <scope>NUCLEOTIDE SEQUENCE [LARGE SCALE GENOMIC DNA]</scope>
    <source>
        <strain evidence="6 7">H24</strain>
    </source>
</reference>
<dbReference type="NCBIfam" id="TIGR03361">
    <property type="entry name" value="VI_Rhs_Vgr"/>
    <property type="match status" value="1"/>
</dbReference>
<evidence type="ECO:0000313" key="6">
    <source>
        <dbReference type="EMBL" id="KJZ63378.1"/>
    </source>
</evidence>
<evidence type="ECO:0000313" key="7">
    <source>
        <dbReference type="Proteomes" id="UP000033400"/>
    </source>
</evidence>
<dbReference type="SUPFAM" id="SSF69255">
    <property type="entry name" value="gp5 N-terminal domain-like"/>
    <property type="match status" value="1"/>
</dbReference>
<proteinExistence type="inferred from homology"/>
<evidence type="ECO:0000256" key="2">
    <source>
        <dbReference type="ARBA" id="ARBA00005558"/>
    </source>
</evidence>
<evidence type="ECO:0000256" key="1">
    <source>
        <dbReference type="ARBA" id="ARBA00004613"/>
    </source>
</evidence>
<dbReference type="Gene3D" id="4.10.220.110">
    <property type="match status" value="1"/>
</dbReference>
<dbReference type="InterPro" id="IPR017847">
    <property type="entry name" value="T6SS_RhsGE_Vgr_subset"/>
</dbReference>
<dbReference type="Proteomes" id="UP000033400">
    <property type="component" value="Unassembled WGS sequence"/>
</dbReference>
<dbReference type="InterPro" id="IPR050708">
    <property type="entry name" value="T6SS_VgrG/RHS"/>
</dbReference>
<keyword evidence="3" id="KW-0964">Secreted</keyword>
<dbReference type="AlphaFoldDB" id="A0A0F4V3C0"/>
<dbReference type="EMBL" id="LACH01000054">
    <property type="protein sequence ID" value="KJZ63378.1"/>
    <property type="molecule type" value="Genomic_DNA"/>
</dbReference>
<accession>A0A0F4V3C0</accession>
<dbReference type="Gene3D" id="3.55.50.10">
    <property type="entry name" value="Baseplate protein-like domains"/>
    <property type="match status" value="1"/>
</dbReference>
<dbReference type="PANTHER" id="PTHR32305">
    <property type="match status" value="1"/>
</dbReference>
<gene>
    <name evidence="6" type="ORF">VD17_23025</name>
</gene>
<comment type="caution">
    <text evidence="6">The sequence shown here is derived from an EMBL/GenBank/DDBJ whole genome shotgun (WGS) entry which is preliminary data.</text>
</comment>
<dbReference type="NCBIfam" id="TIGR01646">
    <property type="entry name" value="vgr_GE"/>
    <property type="match status" value="1"/>
</dbReference>
<dbReference type="OrthoDB" id="9762420at2"/>
<dbReference type="SUPFAM" id="SSF69279">
    <property type="entry name" value="Phage tail proteins"/>
    <property type="match status" value="2"/>
</dbReference>
<dbReference type="GO" id="GO:0005576">
    <property type="term" value="C:extracellular region"/>
    <property type="evidence" value="ECO:0007669"/>
    <property type="project" value="UniProtKB-SubCell"/>
</dbReference>
<dbReference type="InterPro" id="IPR006533">
    <property type="entry name" value="T6SS_Vgr_RhsGE"/>
</dbReference>
<evidence type="ECO:0000256" key="3">
    <source>
        <dbReference type="ARBA" id="ARBA00022525"/>
    </source>
</evidence>
<dbReference type="Gene3D" id="2.40.50.230">
    <property type="entry name" value="Gp5 N-terminal domain"/>
    <property type="match status" value="1"/>
</dbReference>
<protein>
    <submittedName>
        <fullName evidence="6">Type IV secretion protein Rhs</fullName>
    </submittedName>
</protein>
<comment type="subcellular location">
    <subcellularLocation>
        <location evidence="1">Secreted</location>
    </subcellularLocation>
</comment>
<dbReference type="InterPro" id="IPR037026">
    <property type="entry name" value="Vgr_OB-fold_dom_sf"/>
</dbReference>
<dbReference type="RefSeq" id="WP_046055807.1">
    <property type="nucleotide sequence ID" value="NZ_LACH01000054.1"/>
</dbReference>
<dbReference type="PANTHER" id="PTHR32305:SF15">
    <property type="entry name" value="PROTEIN RHSA-RELATED"/>
    <property type="match status" value="1"/>
</dbReference>
<dbReference type="Pfam" id="PF04717">
    <property type="entry name" value="Phage_base_V"/>
    <property type="match status" value="1"/>
</dbReference>
<comment type="similarity">
    <text evidence="2">Belongs to the VgrG protein family.</text>
</comment>
<dbReference type="SUPFAM" id="SSF69349">
    <property type="entry name" value="Phage fibre proteins"/>
    <property type="match status" value="1"/>
</dbReference>